<evidence type="ECO:0000313" key="2">
    <source>
        <dbReference type="Proteomes" id="UP000438182"/>
    </source>
</evidence>
<proteinExistence type="predicted"/>
<dbReference type="RefSeq" id="WP_160426177.1">
    <property type="nucleotide sequence ID" value="NZ_WSTA01000074.1"/>
</dbReference>
<accession>A0A6I4NZE5</accession>
<gene>
    <name evidence="1" type="ORF">GB864_14165</name>
</gene>
<keyword evidence="2" id="KW-1185">Reference proteome</keyword>
<dbReference type="AlphaFoldDB" id="A0A6I4NZE5"/>
<dbReference type="EMBL" id="WSTA01000074">
    <property type="protein sequence ID" value="MWB99693.1"/>
    <property type="molecule type" value="Genomic_DNA"/>
</dbReference>
<dbReference type="Proteomes" id="UP000438182">
    <property type="component" value="Unassembled WGS sequence"/>
</dbReference>
<comment type="caution">
    <text evidence="1">The sequence shown here is derived from an EMBL/GenBank/DDBJ whole genome shotgun (WGS) entry which is preliminary data.</text>
</comment>
<evidence type="ECO:0000313" key="1">
    <source>
        <dbReference type="EMBL" id="MWB99693.1"/>
    </source>
</evidence>
<protein>
    <recommendedName>
        <fullName evidence="3">Helicase</fullName>
    </recommendedName>
</protein>
<sequence length="174" mass="18931">MPEHPEPHDRAVLLGGLTRAELAQRLAEAGVLLNAHAETLLDDLDLEDGTVRSIRVVERTVAELGLPDGAPLSRVFSAAERSGLRLCPPETAPFLRLQTLGQAASTDSVLSAGRAPEGSLTVAAAPLRADDEYPKGFYLRVVDTVPWLRGYRCDDEHVWAPEDRFVFRLPDPSA</sequence>
<evidence type="ECO:0008006" key="3">
    <source>
        <dbReference type="Google" id="ProtNLM"/>
    </source>
</evidence>
<name>A0A6I4NZE5_9MICO</name>
<organism evidence="1 2">
    <name type="scientific">Agromyces seonyuensis</name>
    <dbReference type="NCBI Taxonomy" id="2662446"/>
    <lineage>
        <taxon>Bacteria</taxon>
        <taxon>Bacillati</taxon>
        <taxon>Actinomycetota</taxon>
        <taxon>Actinomycetes</taxon>
        <taxon>Micrococcales</taxon>
        <taxon>Microbacteriaceae</taxon>
        <taxon>Agromyces</taxon>
    </lineage>
</organism>
<reference evidence="1 2" key="1">
    <citation type="submission" date="2019-12" db="EMBL/GenBank/DDBJ databases">
        <authorList>
            <person name="Kim Y.S."/>
        </authorList>
    </citation>
    <scope>NUCLEOTIDE SEQUENCE [LARGE SCALE GENOMIC DNA]</scope>
    <source>
        <strain evidence="1 2">MMS17-SY077</strain>
    </source>
</reference>